<comment type="function">
    <text evidence="3">Required for rescue of stalled ribosomes mediated by trans-translation. Binds to transfer-messenger RNA (tmRNA), required for stable association of tmRNA with ribosomes. tmRNA and SmpB together mimic tRNA shape, replacing the anticodon stem-loop with SmpB. tmRNA is encoded by the ssrA gene; the 2 termini fold to resemble tRNA(Ala) and it encodes a 'tag peptide', a short internal open reading frame. During trans-translation Ala-aminoacylated tmRNA acts like a tRNA, entering the A-site of stalled ribosomes, displacing the stalled mRNA. The ribosome then switches to translate the ORF on the tmRNA; the nascent peptide is terminated with the 'tag peptide' encoded by the tmRNA and targeted for degradation. The ribosome is freed to recommence translation, which seems to be the essential function of trans-translation.</text>
</comment>
<name>A0AAN1XXB6_UNVUL</name>
<feature type="region of interest" description="Disordered" evidence="4">
    <location>
        <begin position="1"/>
        <end position="29"/>
    </location>
</feature>
<organism evidence="5 6">
    <name type="scientific">Vulcanimicrobium alpinum</name>
    <dbReference type="NCBI Taxonomy" id="3016050"/>
    <lineage>
        <taxon>Bacteria</taxon>
        <taxon>Bacillati</taxon>
        <taxon>Vulcanimicrobiota</taxon>
        <taxon>Vulcanimicrobiia</taxon>
        <taxon>Vulcanimicrobiales</taxon>
        <taxon>Vulcanimicrobiaceae</taxon>
        <taxon>Vulcanimicrobium</taxon>
    </lineage>
</organism>
<dbReference type="HAMAP" id="MF_00023">
    <property type="entry name" value="SmpB"/>
    <property type="match status" value="1"/>
</dbReference>
<protein>
    <recommendedName>
        <fullName evidence="3">SsrA-binding protein</fullName>
    </recommendedName>
    <alternativeName>
        <fullName evidence="3">Small protein B</fullName>
    </alternativeName>
</protein>
<dbReference type="NCBIfam" id="TIGR00086">
    <property type="entry name" value="smpB"/>
    <property type="match status" value="1"/>
</dbReference>
<keyword evidence="6" id="KW-1185">Reference proteome</keyword>
<dbReference type="PANTHER" id="PTHR30308">
    <property type="entry name" value="TMRNA-BINDING COMPONENT OF TRANS-TRANSLATION TAGGING COMPLEX"/>
    <property type="match status" value="1"/>
</dbReference>
<evidence type="ECO:0000313" key="5">
    <source>
        <dbReference type="EMBL" id="BDE07097.1"/>
    </source>
</evidence>
<dbReference type="Pfam" id="PF01668">
    <property type="entry name" value="SmpB"/>
    <property type="match status" value="1"/>
</dbReference>
<dbReference type="SUPFAM" id="SSF74982">
    <property type="entry name" value="Small protein B (SmpB)"/>
    <property type="match status" value="1"/>
</dbReference>
<comment type="subcellular location">
    <subcellularLocation>
        <location evidence="3">Cytoplasm</location>
    </subcellularLocation>
    <text evidence="3">The tmRNA-SmpB complex associates with stalled 70S ribosomes.</text>
</comment>
<accession>A0AAN1XXB6</accession>
<proteinExistence type="inferred from homology"/>
<dbReference type="RefSeq" id="WP_317994712.1">
    <property type="nucleotide sequence ID" value="NZ_AP025523.1"/>
</dbReference>
<dbReference type="Gene3D" id="2.40.280.10">
    <property type="match status" value="1"/>
</dbReference>
<reference evidence="5 6" key="1">
    <citation type="journal article" date="2022" name="ISME Commun">
        <title>Vulcanimicrobium alpinus gen. nov. sp. nov., the first cultivated representative of the candidate phylum 'Eremiobacterota', is a metabolically versatile aerobic anoxygenic phototroph.</title>
        <authorList>
            <person name="Yabe S."/>
            <person name="Muto K."/>
            <person name="Abe K."/>
            <person name="Yokota A."/>
            <person name="Staudigel H."/>
            <person name="Tebo B.M."/>
        </authorList>
    </citation>
    <scope>NUCLEOTIDE SEQUENCE [LARGE SCALE GENOMIC DNA]</scope>
    <source>
        <strain evidence="5 6">WC8-2</strain>
    </source>
</reference>
<dbReference type="GO" id="GO:0070929">
    <property type="term" value="P:trans-translation"/>
    <property type="evidence" value="ECO:0007669"/>
    <property type="project" value="UniProtKB-UniRule"/>
</dbReference>
<evidence type="ECO:0000256" key="4">
    <source>
        <dbReference type="SAM" id="MobiDB-lite"/>
    </source>
</evidence>
<dbReference type="NCBIfam" id="NF003843">
    <property type="entry name" value="PRK05422.1"/>
    <property type="match status" value="1"/>
</dbReference>
<evidence type="ECO:0000256" key="2">
    <source>
        <dbReference type="ARBA" id="ARBA00022884"/>
    </source>
</evidence>
<dbReference type="AlphaFoldDB" id="A0AAN1XXB6"/>
<sequence>MARMKQVREAAKAERAVKKAPEPSFDNRRARHEYEKLESLETGIALTGTEIKTIRQGTISINEAFARLRDGELWLMNLTIPVYKEGSYFNHEPNRPRKLLLHREQIARLAGRAAEKGLTLVPWRMYFKNGRVKIELALVKGKKLWDRRRDIQARDVEREIARSVSR</sequence>
<gene>
    <name evidence="3 5" type="primary">smpB</name>
    <name evidence="5" type="ORF">WPS_23730</name>
</gene>
<dbReference type="Proteomes" id="UP001317532">
    <property type="component" value="Chromosome"/>
</dbReference>
<dbReference type="GO" id="GO:0003723">
    <property type="term" value="F:RNA binding"/>
    <property type="evidence" value="ECO:0007669"/>
    <property type="project" value="UniProtKB-UniRule"/>
</dbReference>
<dbReference type="CDD" id="cd09294">
    <property type="entry name" value="SmpB"/>
    <property type="match status" value="1"/>
</dbReference>
<dbReference type="GO" id="GO:0005829">
    <property type="term" value="C:cytosol"/>
    <property type="evidence" value="ECO:0007669"/>
    <property type="project" value="TreeGrafter"/>
</dbReference>
<evidence type="ECO:0000313" key="6">
    <source>
        <dbReference type="Proteomes" id="UP001317532"/>
    </source>
</evidence>
<comment type="similarity">
    <text evidence="3">Belongs to the SmpB family.</text>
</comment>
<dbReference type="PANTHER" id="PTHR30308:SF2">
    <property type="entry name" value="SSRA-BINDING PROTEIN"/>
    <property type="match status" value="1"/>
</dbReference>
<dbReference type="InterPro" id="IPR000037">
    <property type="entry name" value="SsrA-bd_prot"/>
</dbReference>
<dbReference type="InterPro" id="IPR023620">
    <property type="entry name" value="SmpB"/>
</dbReference>
<dbReference type="KEGG" id="vab:WPS_23730"/>
<keyword evidence="1 3" id="KW-0963">Cytoplasm</keyword>
<keyword evidence="2 3" id="KW-0694">RNA-binding</keyword>
<evidence type="ECO:0000256" key="3">
    <source>
        <dbReference type="HAMAP-Rule" id="MF_00023"/>
    </source>
</evidence>
<dbReference type="GO" id="GO:0070930">
    <property type="term" value="P:trans-translation-dependent protein tagging"/>
    <property type="evidence" value="ECO:0007669"/>
    <property type="project" value="TreeGrafter"/>
</dbReference>
<dbReference type="EMBL" id="AP025523">
    <property type="protein sequence ID" value="BDE07097.1"/>
    <property type="molecule type" value="Genomic_DNA"/>
</dbReference>
<evidence type="ECO:0000256" key="1">
    <source>
        <dbReference type="ARBA" id="ARBA00022490"/>
    </source>
</evidence>